<organism evidence="1 2">
    <name type="scientific">Halteria grandinella</name>
    <dbReference type="NCBI Taxonomy" id="5974"/>
    <lineage>
        <taxon>Eukaryota</taxon>
        <taxon>Sar</taxon>
        <taxon>Alveolata</taxon>
        <taxon>Ciliophora</taxon>
        <taxon>Intramacronucleata</taxon>
        <taxon>Spirotrichea</taxon>
        <taxon>Stichotrichia</taxon>
        <taxon>Sporadotrichida</taxon>
        <taxon>Halteriidae</taxon>
        <taxon>Halteria</taxon>
    </lineage>
</organism>
<reference evidence="1" key="1">
    <citation type="submission" date="2019-06" db="EMBL/GenBank/DDBJ databases">
        <authorList>
            <person name="Zheng W."/>
        </authorList>
    </citation>
    <scope>NUCLEOTIDE SEQUENCE</scope>
    <source>
        <strain evidence="1">QDHG01</strain>
    </source>
</reference>
<accession>A0A8J8P492</accession>
<protein>
    <submittedName>
        <fullName evidence="1">Uncharacterized protein</fullName>
    </submittedName>
</protein>
<evidence type="ECO:0000313" key="1">
    <source>
        <dbReference type="EMBL" id="TNV86978.1"/>
    </source>
</evidence>
<dbReference type="EMBL" id="RRYP01000704">
    <property type="protein sequence ID" value="TNV86978.1"/>
    <property type="molecule type" value="Genomic_DNA"/>
</dbReference>
<name>A0A8J8P492_HALGN</name>
<dbReference type="Proteomes" id="UP000785679">
    <property type="component" value="Unassembled WGS sequence"/>
</dbReference>
<evidence type="ECO:0000313" key="2">
    <source>
        <dbReference type="Proteomes" id="UP000785679"/>
    </source>
</evidence>
<sequence>MIGRKSSFAPASVITLSRFSIIDSFWLQQPFLRMNIALRTSPRSSCVEYLLISSSDLTCFWSSDISSENNSSRGVLIYAAVGK</sequence>
<gene>
    <name evidence="1" type="ORF">FGO68_gene16011</name>
</gene>
<proteinExistence type="predicted"/>
<dbReference type="AlphaFoldDB" id="A0A8J8P492"/>
<comment type="caution">
    <text evidence="1">The sequence shown here is derived from an EMBL/GenBank/DDBJ whole genome shotgun (WGS) entry which is preliminary data.</text>
</comment>
<keyword evidence="2" id="KW-1185">Reference proteome</keyword>